<dbReference type="Proteomes" id="UP000630149">
    <property type="component" value="Unassembled WGS sequence"/>
</dbReference>
<reference evidence="2" key="2">
    <citation type="submission" date="2020-09" db="EMBL/GenBank/DDBJ databases">
        <authorList>
            <person name="Sun Q."/>
            <person name="Ohkuma M."/>
        </authorList>
    </citation>
    <scope>NUCLEOTIDE SEQUENCE</scope>
    <source>
        <strain evidence="2">JCM 13919</strain>
    </source>
</reference>
<dbReference type="PANTHER" id="PTHR31876">
    <property type="entry name" value="COV-LIKE PROTEIN 1"/>
    <property type="match status" value="1"/>
</dbReference>
<dbReference type="AlphaFoldDB" id="A0A917JSB5"/>
<feature type="transmembrane region" description="Helical" evidence="1">
    <location>
        <begin position="51"/>
        <end position="74"/>
    </location>
</feature>
<evidence type="ECO:0000256" key="1">
    <source>
        <dbReference type="SAM" id="Phobius"/>
    </source>
</evidence>
<name>A0A917JSB5_9GAMM</name>
<keyword evidence="3" id="KW-1185">Reference proteome</keyword>
<keyword evidence="1" id="KW-1133">Transmembrane helix</keyword>
<keyword evidence="1" id="KW-0472">Membrane</keyword>
<accession>A0A917JSB5</accession>
<proteinExistence type="predicted"/>
<dbReference type="RefSeq" id="WP_131775749.1">
    <property type="nucleotide sequence ID" value="NZ_BMOB01000002.1"/>
</dbReference>
<gene>
    <name evidence="2" type="ORF">GCM10007966_07400</name>
</gene>
<protein>
    <submittedName>
        <fullName evidence="2">Membrane protein</fullName>
    </submittedName>
</protein>
<organism evidence="2 3">
    <name type="scientific">Legionella impletisoli</name>
    <dbReference type="NCBI Taxonomy" id="343510"/>
    <lineage>
        <taxon>Bacteria</taxon>
        <taxon>Pseudomonadati</taxon>
        <taxon>Pseudomonadota</taxon>
        <taxon>Gammaproteobacteria</taxon>
        <taxon>Legionellales</taxon>
        <taxon>Legionellaceae</taxon>
        <taxon>Legionella</taxon>
    </lineage>
</organism>
<keyword evidence="1" id="KW-0812">Transmembrane</keyword>
<dbReference type="OrthoDB" id="9780267at2"/>
<dbReference type="InterPro" id="IPR007462">
    <property type="entry name" value="COV1-like"/>
</dbReference>
<comment type="caution">
    <text evidence="2">The sequence shown here is derived from an EMBL/GenBank/DDBJ whole genome shotgun (WGS) entry which is preliminary data.</text>
</comment>
<evidence type="ECO:0000313" key="3">
    <source>
        <dbReference type="Proteomes" id="UP000630149"/>
    </source>
</evidence>
<reference evidence="2" key="1">
    <citation type="journal article" date="2014" name="Int. J. Syst. Evol. Microbiol.">
        <title>Complete genome sequence of Corynebacterium casei LMG S-19264T (=DSM 44701T), isolated from a smear-ripened cheese.</title>
        <authorList>
            <consortium name="US DOE Joint Genome Institute (JGI-PGF)"/>
            <person name="Walter F."/>
            <person name="Albersmeier A."/>
            <person name="Kalinowski J."/>
            <person name="Ruckert C."/>
        </authorList>
    </citation>
    <scope>NUCLEOTIDE SEQUENCE</scope>
    <source>
        <strain evidence="2">JCM 13919</strain>
    </source>
</reference>
<sequence>MKSKSIRSYLLAGLVVWLPILATIVILRFIIDILDQTMALLPDAYQPEALFGIHLPGLGVLLSLILLLLTGILATNFFGQRLVSWSESILERIPLVRSIYNASKQVIQAIFATNSEAFRKVILVEYPRKGLWSLAFQTGITSSEIKRHTGDEMVSIFIPTTPNPTSGFLMMVPRSDVIELSMTIDEALKFIISLGVMQPLSPAAFDLKEQQISK</sequence>
<feature type="transmembrane region" description="Helical" evidence="1">
    <location>
        <begin position="9"/>
        <end position="31"/>
    </location>
</feature>
<dbReference type="EMBL" id="BMOB01000002">
    <property type="protein sequence ID" value="GGI81419.1"/>
    <property type="molecule type" value="Genomic_DNA"/>
</dbReference>
<dbReference type="Pfam" id="PF04367">
    <property type="entry name" value="DUF502"/>
    <property type="match status" value="1"/>
</dbReference>
<dbReference type="PANTHER" id="PTHR31876:SF26">
    <property type="entry name" value="PROTEIN LIKE COV 2"/>
    <property type="match status" value="1"/>
</dbReference>
<evidence type="ECO:0000313" key="2">
    <source>
        <dbReference type="EMBL" id="GGI81419.1"/>
    </source>
</evidence>